<gene>
    <name evidence="5" type="ordered locus">KLTH0E04224g</name>
</gene>
<feature type="domain" description="MHD1" evidence="3">
    <location>
        <begin position="622"/>
        <end position="740"/>
    </location>
</feature>
<dbReference type="SUPFAM" id="SSF49562">
    <property type="entry name" value="C2 domain (Calcium/lipid-binding domain, CaLB)"/>
    <property type="match status" value="1"/>
</dbReference>
<evidence type="ECO:0000313" key="5">
    <source>
        <dbReference type="EMBL" id="CAR23229.1"/>
    </source>
</evidence>
<dbReference type="InterPro" id="IPR035892">
    <property type="entry name" value="C2_domain_sf"/>
</dbReference>
<dbReference type="HOGENOM" id="CLU_003023_1_0_1"/>
<dbReference type="PANTHER" id="PTHR47263:SF1">
    <property type="entry name" value="C2 DOMAIN PROTEIN (AFU_ORTHOLOGUE AFUA_7G02350)"/>
    <property type="match status" value="1"/>
</dbReference>
<dbReference type="Proteomes" id="UP000002036">
    <property type="component" value="Chromosome E"/>
</dbReference>
<dbReference type="Gene3D" id="2.60.40.150">
    <property type="entry name" value="C2 domain"/>
    <property type="match status" value="1"/>
</dbReference>
<dbReference type="PANTHER" id="PTHR47263">
    <property type="entry name" value="ADENYLATE CYCLASE ACTIVATION PROTEIN GIT1"/>
    <property type="match status" value="1"/>
</dbReference>
<organism evidence="5 6">
    <name type="scientific">Lachancea thermotolerans (strain ATCC 56472 / CBS 6340 / NRRL Y-8284)</name>
    <name type="common">Yeast</name>
    <name type="synonym">Kluyveromyces thermotolerans</name>
    <dbReference type="NCBI Taxonomy" id="559295"/>
    <lineage>
        <taxon>Eukaryota</taxon>
        <taxon>Fungi</taxon>
        <taxon>Dikarya</taxon>
        <taxon>Ascomycota</taxon>
        <taxon>Saccharomycotina</taxon>
        <taxon>Saccharomycetes</taxon>
        <taxon>Saccharomycetales</taxon>
        <taxon>Saccharomycetaceae</taxon>
        <taxon>Lachancea</taxon>
    </lineage>
</organism>
<dbReference type="PROSITE" id="PS51258">
    <property type="entry name" value="MHD1"/>
    <property type="match status" value="1"/>
</dbReference>
<dbReference type="eggNOG" id="ENOG502QQWJ">
    <property type="taxonomic scope" value="Eukaryota"/>
</dbReference>
<dbReference type="InterPro" id="IPR057984">
    <property type="entry name" value="PATROL1_C"/>
</dbReference>
<feature type="domain" description="MHD2" evidence="4">
    <location>
        <begin position="1048"/>
        <end position="1193"/>
    </location>
</feature>
<sequence length="1308" mass="148756">MAARHVSASSTISSGSTSNLLMSGAPVPSMTQPELDAILHYTLKVILIEYINEPRFKIRAVKPRGPVRTASKSTKEKRNKRSSWLFSDDGARKDQAEAKQLQKLTPTLENYLRMVAIDKIKVKQTQLRRSLLKLYNDAFLDPHASRSLLSLTRLEELVMLFTKAANGELAKVGNTSKTKEELYSQVCCFLDTITQLATQQESSKSRLVTRIHEYKKQFSNPKSMEPLFSSLPSNGSNTELSEPAVKPTFKLSDVAHSAYLMELFNMSEIELQQILIKNVNETNNSIFGRSMRALKAKVALQDNTESAYAFPITKSFEEWKTSEMQELDALIAKFGRHGASEYEATDLSRSIPEKARDLYTGLARLILEKELSAGPATSILPKDAVFLLTKCAYYWRVDLSSTKATLLYTAANAGPLSGETNASEKFEMLFKIISTKALSKEEDLGSLPTWRIIDQQEWMSNLTITFEQCMNSINLCLSAIYQKLMPKFSPILSIYYTYIEPGFELLGHNIAETNLFKKHSRRLHRVLFRTSEQYYVSLVKGLPRDGSLEIHNVKHIADQILKNLQDIQKKYKNPLLDQINLASECAKVLIEAFGVDCSAMLAQVERFSKAENQNKIPLYDATETYKTLRELRDVYAQVQPSKKFPFKLEKHFLKYLSELCDDCCSGTLAVVKTALEKEDWEPADMSETYSTSVIDIFKMIHESFDLFLKLGWADQYQISKICTFLLKSVADGLSYYANTVANLVESEMNISQSEEGEFAETENERKVLDVISQTAAAKMKNTWLYSEMRSALKSSDVVIPKPYEFQSKTCTCLNNLNQMMQMISDLEERINPEEMSSVVNQHERLDAKRRMMTDRQNKGLKHLYTVKIIRAENVQVTSHNAGLLSTVSIVDAKNKREVAKTREVLKASRPVWNEEFEIEIPVNDTRPFSFILWHHKPKSDSTSSRMSGRSFLYLDPHKFKNDGYPQDVCLNLDTHGQLFLQISVETERVDALFAMGRAFRSLSRARDRSIELMVSKFQVFVHFAFSRTTLKTICGANGQIRPSNTEIYDSIVPLFDYLNANLNILASRLSRELLHKIMLEAWEEILNEADALLLPFLSDAPRAYQRSVKNKSIWENAVDVAKLGMSASSGSERPLTQIEIDTVFEWLRALCIDFFHNNGEGPPLTDLKNMHYQALLLIPVFYDKNVSELKNEADALNRDYRKSMFGVNNNDADGPRRANSNLRRANTLARKRTIIANSSRKRRLEVDKEIKASEENPAENIVSTQDVILRILIAKGEAEFVLESLSLRERVSKALRTEQIVKAAKKSY</sequence>
<dbReference type="Pfam" id="PF25761">
    <property type="entry name" value="TPR_PATROL1"/>
    <property type="match status" value="1"/>
</dbReference>
<dbReference type="FunCoup" id="C5DHG8">
    <property type="interactions" value="95"/>
</dbReference>
<dbReference type="InParanoid" id="C5DHG8"/>
<dbReference type="PROSITE" id="PS51259">
    <property type="entry name" value="MHD2"/>
    <property type="match status" value="1"/>
</dbReference>
<dbReference type="Pfam" id="PF00168">
    <property type="entry name" value="C2"/>
    <property type="match status" value="1"/>
</dbReference>
<evidence type="ECO:0000259" key="3">
    <source>
        <dbReference type="PROSITE" id="PS51258"/>
    </source>
</evidence>
<proteinExistence type="predicted"/>
<dbReference type="Gene3D" id="1.10.357.50">
    <property type="match status" value="1"/>
</dbReference>
<dbReference type="OMA" id="VLKSPKW"/>
<feature type="domain" description="C2" evidence="2">
    <location>
        <begin position="845"/>
        <end position="970"/>
    </location>
</feature>
<dbReference type="STRING" id="559295.C5DHG8"/>
<dbReference type="RefSeq" id="XP_002553666.1">
    <property type="nucleotide sequence ID" value="XM_002553620.1"/>
</dbReference>
<accession>C5DHG8</accession>
<evidence type="ECO:0000259" key="2">
    <source>
        <dbReference type="PROSITE" id="PS50004"/>
    </source>
</evidence>
<evidence type="ECO:0000313" key="6">
    <source>
        <dbReference type="Proteomes" id="UP000002036"/>
    </source>
</evidence>
<reference evidence="5 6" key="1">
    <citation type="journal article" date="2009" name="Genome Res.">
        <title>Comparative genomics of protoploid Saccharomycetaceae.</title>
        <authorList>
            <consortium name="The Genolevures Consortium"/>
            <person name="Souciet J.-L."/>
            <person name="Dujon B."/>
            <person name="Gaillardin C."/>
            <person name="Johnston M."/>
            <person name="Baret P.V."/>
            <person name="Cliften P."/>
            <person name="Sherman D.J."/>
            <person name="Weissenbach J."/>
            <person name="Westhof E."/>
            <person name="Wincker P."/>
            <person name="Jubin C."/>
            <person name="Poulain J."/>
            <person name="Barbe V."/>
            <person name="Segurens B."/>
            <person name="Artiguenave F."/>
            <person name="Anthouard V."/>
            <person name="Vacherie B."/>
            <person name="Val M.-E."/>
            <person name="Fulton R.S."/>
            <person name="Minx P."/>
            <person name="Wilson R."/>
            <person name="Durrens P."/>
            <person name="Jean G."/>
            <person name="Marck C."/>
            <person name="Martin T."/>
            <person name="Nikolski M."/>
            <person name="Rolland T."/>
            <person name="Seret M.-L."/>
            <person name="Casaregola S."/>
            <person name="Despons L."/>
            <person name="Fairhead C."/>
            <person name="Fischer G."/>
            <person name="Lafontaine I."/>
            <person name="Leh V."/>
            <person name="Lemaire M."/>
            <person name="de Montigny J."/>
            <person name="Neuveglise C."/>
            <person name="Thierry A."/>
            <person name="Blanc-Lenfle I."/>
            <person name="Bleykasten C."/>
            <person name="Diffels J."/>
            <person name="Fritsch E."/>
            <person name="Frangeul L."/>
            <person name="Goeffon A."/>
            <person name="Jauniaux N."/>
            <person name="Kachouri-Lafond R."/>
            <person name="Payen C."/>
            <person name="Potier S."/>
            <person name="Pribylova L."/>
            <person name="Ozanne C."/>
            <person name="Richard G.-F."/>
            <person name="Sacerdot C."/>
            <person name="Straub M.-L."/>
            <person name="Talla E."/>
        </authorList>
    </citation>
    <scope>NUCLEOTIDE SEQUENCE [LARGE SCALE GENOMIC DNA]</scope>
    <source>
        <strain evidence="6">ATCC 56472 / CBS 6340 / NRRL Y-8284</strain>
    </source>
</reference>
<dbReference type="InterPro" id="IPR014770">
    <property type="entry name" value="Munc13_1"/>
</dbReference>
<dbReference type="InterPro" id="IPR014772">
    <property type="entry name" value="Munc13_dom-2"/>
</dbReference>
<evidence type="ECO:0000259" key="4">
    <source>
        <dbReference type="PROSITE" id="PS51259"/>
    </source>
</evidence>
<dbReference type="PROSITE" id="PS50004">
    <property type="entry name" value="C2"/>
    <property type="match status" value="1"/>
</dbReference>
<dbReference type="InterPro" id="IPR000008">
    <property type="entry name" value="C2_dom"/>
</dbReference>
<feature type="region of interest" description="Disordered" evidence="1">
    <location>
        <begin position="64"/>
        <end position="86"/>
    </location>
</feature>
<protein>
    <submittedName>
        <fullName evidence="5">KLTH0E04224p</fullName>
    </submittedName>
</protein>
<evidence type="ECO:0000256" key="1">
    <source>
        <dbReference type="SAM" id="MobiDB-lite"/>
    </source>
</evidence>
<dbReference type="EMBL" id="CU928169">
    <property type="protein sequence ID" value="CAR23229.1"/>
    <property type="molecule type" value="Genomic_DNA"/>
</dbReference>
<dbReference type="OrthoDB" id="2015333at2759"/>
<dbReference type="InterPro" id="IPR052811">
    <property type="entry name" value="Glucose_resp_signaling"/>
</dbReference>
<dbReference type="Gene3D" id="1.20.58.1100">
    <property type="match status" value="1"/>
</dbReference>
<dbReference type="KEGG" id="lth:KLTH0E04224g"/>
<name>C5DHG8_LACTC</name>
<dbReference type="GeneID" id="8291815"/>
<keyword evidence="6" id="KW-1185">Reference proteome</keyword>